<dbReference type="Proteomes" id="UP000184394">
    <property type="component" value="Unassembled WGS sequence"/>
</dbReference>
<feature type="signal peptide" evidence="1">
    <location>
        <begin position="1"/>
        <end position="25"/>
    </location>
</feature>
<feature type="chain" id="PRO_5038530246" evidence="1">
    <location>
        <begin position="26"/>
        <end position="954"/>
    </location>
</feature>
<dbReference type="RefSeq" id="WP_072950080.1">
    <property type="nucleotide sequence ID" value="NZ_FRCT01000005.1"/>
</dbReference>
<feature type="domain" description="BIG2" evidence="2">
    <location>
        <begin position="763"/>
        <end position="845"/>
    </location>
</feature>
<accession>A0A1M7J2H7</accession>
<evidence type="ECO:0000256" key="1">
    <source>
        <dbReference type="SAM" id="SignalP"/>
    </source>
</evidence>
<sequence length="954" mass="100644">MRNTWKKTAAFLLAFTLAAVPLSQTGVKGGLFGKVGIVAHAEDVIWSNGTIINTDTVINGNVSVSSGAEVVIAGNAVVIINGDLTLQPGFWEQDDFDGDWVSTDIDVFTGNSPLLIINGNLNLGSHSCLNGCRKPHFFVTGSISGNGTCYNNETFTTSLQNISFTRVTDGTSYFTDGNGKKYVLNGSSFVPMVETVDISTATVNLGADNSVASITVGDDTITDLSGFDITYGVSDTDHTATSVPSAAGTYYAYVTAKDTNTSYTGTAKSDSFEIVSLTGSGTQEDPYLINSLVELATYANVDEYAAGSYIQLTADLVCDGDFLVTKSSHIMLNGHTFTSGSFTVNNDVEVAVYDGIINAPITNNGLAVVLGGTVNGAITNNNVFLIDNATISDAITNNGNINMFGGTVSGNITCSDQIHVFGGTISGDIDISGTGILRAVKNADVNNGAPTFNGVIRSNIGSTVIISYGTFANDPSTINNVEIPEGYYVKTVTENDTTVYQVLQKLPKISSASVTLGDDLALNFYVDGIADDTAAAEYTVNFTGACVDESSALAYNATEGKYYATTHVYAKDIDKDITATLCKGSDTVDTIEDYSITQYLSSPAFSGADEKTTALITATQNFGYASAEYFYDDNYGVTATFEDYNPDVSAYAPTFGSDAAKLSLVLDSKTAARLYVKGDDTGTESTINATKADYPSYHEVAGLLPQNLADEQTINVGGTDYKFSALSWCNRVLTNGSASQKNVNMAKAIMAYYTAAKNYSSVDVSSVTIKNAPTEALFVNSTGTLTATVSPDNATDKTVVWSSSDPDYVSINAETGEYTIMGTKGYGSATITATATNGTEDTSDDVSATCTITGKVHHTSLQVGDVIRVGETIYTGDKWQVNISPNTSFITAHGVITLVEDKTGSTTYYKMKRGSNGAIPNWTSFKVTDATDGLYIVSGTGTNSDKFVFAVHTK</sequence>
<gene>
    <name evidence="3" type="ORF">SAMN04487860_10561</name>
</gene>
<dbReference type="SUPFAM" id="SSF49373">
    <property type="entry name" value="Invasin/intimin cell-adhesion fragments"/>
    <property type="match status" value="1"/>
</dbReference>
<proteinExistence type="predicted"/>
<dbReference type="Pfam" id="PF02368">
    <property type="entry name" value="Big_2"/>
    <property type="match status" value="1"/>
</dbReference>
<keyword evidence="1" id="KW-0732">Signal</keyword>
<dbReference type="InterPro" id="IPR003343">
    <property type="entry name" value="Big_2"/>
</dbReference>
<dbReference type="AlphaFoldDB" id="A0A1M7J2H7"/>
<dbReference type="EMBL" id="FRCT01000005">
    <property type="protein sequence ID" value="SHM46537.1"/>
    <property type="molecule type" value="Genomic_DNA"/>
</dbReference>
<name>A0A1M7J2H7_RUMFL</name>
<reference evidence="3 4" key="1">
    <citation type="submission" date="2016-11" db="EMBL/GenBank/DDBJ databases">
        <authorList>
            <person name="Jaros S."/>
            <person name="Januszkiewicz K."/>
            <person name="Wedrychowicz H."/>
        </authorList>
    </citation>
    <scope>NUCLEOTIDE SEQUENCE [LARGE SCALE GENOMIC DNA]</scope>
    <source>
        <strain evidence="3 4">Y1</strain>
    </source>
</reference>
<evidence type="ECO:0000259" key="2">
    <source>
        <dbReference type="SMART" id="SM00635"/>
    </source>
</evidence>
<organism evidence="3 4">
    <name type="scientific">Ruminococcus flavefaciens</name>
    <dbReference type="NCBI Taxonomy" id="1265"/>
    <lineage>
        <taxon>Bacteria</taxon>
        <taxon>Bacillati</taxon>
        <taxon>Bacillota</taxon>
        <taxon>Clostridia</taxon>
        <taxon>Eubacteriales</taxon>
        <taxon>Oscillospiraceae</taxon>
        <taxon>Ruminococcus</taxon>
    </lineage>
</organism>
<dbReference type="InterPro" id="IPR008964">
    <property type="entry name" value="Invasin/intimin_cell_adhesion"/>
</dbReference>
<protein>
    <submittedName>
        <fullName evidence="3">Ig-like domain (Group 2)</fullName>
    </submittedName>
</protein>
<dbReference type="SMART" id="SM00635">
    <property type="entry name" value="BID_2"/>
    <property type="match status" value="1"/>
</dbReference>
<evidence type="ECO:0000313" key="3">
    <source>
        <dbReference type="EMBL" id="SHM46537.1"/>
    </source>
</evidence>
<dbReference type="Gene3D" id="2.60.40.1080">
    <property type="match status" value="1"/>
</dbReference>
<evidence type="ECO:0000313" key="4">
    <source>
        <dbReference type="Proteomes" id="UP000184394"/>
    </source>
</evidence>